<dbReference type="Gene3D" id="2.60.470.10">
    <property type="entry name" value="Acid-sensing ion channels like domains"/>
    <property type="match status" value="1"/>
</dbReference>
<sequence length="50" mass="5717">LLQKSTGDSCPCETPCNLTRYGKELSMVKIPSRGSARYLSRKYQKSEEYI</sequence>
<keyword evidence="7 11" id="KW-0406">Ion transport</keyword>
<evidence type="ECO:0000256" key="8">
    <source>
        <dbReference type="ARBA" id="ARBA00023136"/>
    </source>
</evidence>
<dbReference type="AlphaFoldDB" id="A0ABD0QZ67"/>
<feature type="non-terminal residue" evidence="12">
    <location>
        <position position="50"/>
    </location>
</feature>
<comment type="subcellular location">
    <subcellularLocation>
        <location evidence="1">Membrane</location>
        <topology evidence="1">Multi-pass membrane protein</topology>
    </subcellularLocation>
</comment>
<keyword evidence="3 11" id="KW-0894">Sodium channel</keyword>
<gene>
    <name evidence="12" type="ORF">M9458_013379</name>
</gene>
<reference evidence="12 13" key="1">
    <citation type="submission" date="2024-05" db="EMBL/GenBank/DDBJ databases">
        <title>Genome sequencing and assembly of Indian major carp, Cirrhinus mrigala (Hamilton, 1822).</title>
        <authorList>
            <person name="Mohindra V."/>
            <person name="Chowdhury L.M."/>
            <person name="Lal K."/>
            <person name="Jena J.K."/>
        </authorList>
    </citation>
    <scope>NUCLEOTIDE SEQUENCE [LARGE SCALE GENOMIC DNA]</scope>
    <source>
        <strain evidence="12">CM1030</strain>
        <tissue evidence="12">Blood</tissue>
    </source>
</reference>
<evidence type="ECO:0000256" key="2">
    <source>
        <dbReference type="ARBA" id="ARBA00022448"/>
    </source>
</evidence>
<evidence type="ECO:0000313" key="13">
    <source>
        <dbReference type="Proteomes" id="UP001529510"/>
    </source>
</evidence>
<dbReference type="GO" id="GO:0016020">
    <property type="term" value="C:membrane"/>
    <property type="evidence" value="ECO:0007669"/>
    <property type="project" value="UniProtKB-SubCell"/>
</dbReference>
<keyword evidence="2 11" id="KW-0813">Transport</keyword>
<evidence type="ECO:0000256" key="1">
    <source>
        <dbReference type="ARBA" id="ARBA00004141"/>
    </source>
</evidence>
<keyword evidence="4 11" id="KW-0812">Transmembrane</keyword>
<evidence type="ECO:0000256" key="10">
    <source>
        <dbReference type="ARBA" id="ARBA00023303"/>
    </source>
</evidence>
<name>A0ABD0QZ67_CIRMR</name>
<dbReference type="GO" id="GO:0005272">
    <property type="term" value="F:sodium channel activity"/>
    <property type="evidence" value="ECO:0007669"/>
    <property type="project" value="UniProtKB-KW"/>
</dbReference>
<evidence type="ECO:0000256" key="6">
    <source>
        <dbReference type="ARBA" id="ARBA00023053"/>
    </source>
</evidence>
<accession>A0ABD0QZ67</accession>
<organism evidence="12 13">
    <name type="scientific">Cirrhinus mrigala</name>
    <name type="common">Mrigala</name>
    <dbReference type="NCBI Taxonomy" id="683832"/>
    <lineage>
        <taxon>Eukaryota</taxon>
        <taxon>Metazoa</taxon>
        <taxon>Chordata</taxon>
        <taxon>Craniata</taxon>
        <taxon>Vertebrata</taxon>
        <taxon>Euteleostomi</taxon>
        <taxon>Actinopterygii</taxon>
        <taxon>Neopterygii</taxon>
        <taxon>Teleostei</taxon>
        <taxon>Ostariophysi</taxon>
        <taxon>Cypriniformes</taxon>
        <taxon>Cyprinidae</taxon>
        <taxon>Labeoninae</taxon>
        <taxon>Labeonini</taxon>
        <taxon>Cirrhinus</taxon>
    </lineage>
</organism>
<evidence type="ECO:0000256" key="3">
    <source>
        <dbReference type="ARBA" id="ARBA00022461"/>
    </source>
</evidence>
<comment type="caution">
    <text evidence="12">The sequence shown here is derived from an EMBL/GenBank/DDBJ whole genome shotgun (WGS) entry which is preliminary data.</text>
</comment>
<dbReference type="EMBL" id="JAMKFB020000006">
    <property type="protein sequence ID" value="KAL0190681.1"/>
    <property type="molecule type" value="Genomic_DNA"/>
</dbReference>
<feature type="non-terminal residue" evidence="12">
    <location>
        <position position="1"/>
    </location>
</feature>
<evidence type="ECO:0000256" key="11">
    <source>
        <dbReference type="RuleBase" id="RU000679"/>
    </source>
</evidence>
<keyword evidence="8" id="KW-0472">Membrane</keyword>
<comment type="similarity">
    <text evidence="11">Belongs to the amiloride-sensitive sodium channel (TC 1.A.6) family.</text>
</comment>
<evidence type="ECO:0000313" key="12">
    <source>
        <dbReference type="EMBL" id="KAL0190681.1"/>
    </source>
</evidence>
<dbReference type="InterPro" id="IPR001873">
    <property type="entry name" value="ENaC"/>
</dbReference>
<protein>
    <submittedName>
        <fullName evidence="12">Uncharacterized protein</fullName>
    </submittedName>
</protein>
<keyword evidence="9 11" id="KW-0739">Sodium transport</keyword>
<keyword evidence="6" id="KW-0915">Sodium</keyword>
<evidence type="ECO:0000256" key="7">
    <source>
        <dbReference type="ARBA" id="ARBA00023065"/>
    </source>
</evidence>
<dbReference type="Proteomes" id="UP001529510">
    <property type="component" value="Unassembled WGS sequence"/>
</dbReference>
<proteinExistence type="inferred from homology"/>
<dbReference type="Pfam" id="PF00858">
    <property type="entry name" value="ASC"/>
    <property type="match status" value="1"/>
</dbReference>
<keyword evidence="10 11" id="KW-0407">Ion channel</keyword>
<evidence type="ECO:0000256" key="9">
    <source>
        <dbReference type="ARBA" id="ARBA00023201"/>
    </source>
</evidence>
<evidence type="ECO:0000256" key="5">
    <source>
        <dbReference type="ARBA" id="ARBA00022989"/>
    </source>
</evidence>
<keyword evidence="13" id="KW-1185">Reference proteome</keyword>
<keyword evidence="5" id="KW-1133">Transmembrane helix</keyword>
<evidence type="ECO:0000256" key="4">
    <source>
        <dbReference type="ARBA" id="ARBA00022692"/>
    </source>
</evidence>